<dbReference type="Proteomes" id="UP001151760">
    <property type="component" value="Unassembled WGS sequence"/>
</dbReference>
<dbReference type="PANTHER" id="PTHR37984">
    <property type="entry name" value="PROTEIN CBG26694"/>
    <property type="match status" value="1"/>
</dbReference>
<dbReference type="GO" id="GO:0003964">
    <property type="term" value="F:RNA-directed DNA polymerase activity"/>
    <property type="evidence" value="ECO:0007669"/>
    <property type="project" value="UniProtKB-KW"/>
</dbReference>
<dbReference type="Gene3D" id="3.10.10.10">
    <property type="entry name" value="HIV Type 1 Reverse Transcriptase, subunit A, domain 1"/>
    <property type="match status" value="1"/>
</dbReference>
<dbReference type="Pfam" id="PF17919">
    <property type="entry name" value="RT_RNaseH_2"/>
    <property type="match status" value="1"/>
</dbReference>
<comment type="caution">
    <text evidence="4">The sequence shown here is derived from an EMBL/GenBank/DDBJ whole genome shotgun (WGS) entry which is preliminary data.</text>
</comment>
<gene>
    <name evidence="4" type="ORF">Tco_1002535</name>
</gene>
<reference evidence="4" key="1">
    <citation type="journal article" date="2022" name="Int. J. Mol. Sci.">
        <title>Draft Genome of Tanacetum Coccineum: Genomic Comparison of Closely Related Tanacetum-Family Plants.</title>
        <authorList>
            <person name="Yamashiro T."/>
            <person name="Shiraishi A."/>
            <person name="Nakayama K."/>
            <person name="Satake H."/>
        </authorList>
    </citation>
    <scope>NUCLEOTIDE SEQUENCE</scope>
</reference>
<sequence>MVIGWPNQYRTEVVCYEKYIRVPYKNNMLIIQGERNGIKSESRLEVISSIRTQKYIDQGCQVFLIQMMKEEKTEIPERRILGCACLVKVTFRKAAPVARTPYRLAPAEMKELAEQLKELSDKGFIRPCSSPWGTPILFVKKKDGSFRMCIDYRELNKLTVKNRYPLPRIDDLFDQLQGSSIYSKIDLRSGYHQLRVREEDIPKTAFRTRYGHYKFRVMPFGLINAPAVFMDLMNQHEKHLKTILELLKKEELYAKFSNCEFLINMVKFLGHVIDSSGIHVDPAKIEAVKNWASPTTPSEIRQFLGLAGYYRRFIEGFSKIAKPMTELTQKNQKFDWGEEQEEAFQLLKQKLCAAPILALPEGSEDFVVYCDASIKGLGAVLMQRMKVITYASKKLKIYEKYYTTHDLELGAVVFALKI</sequence>
<reference evidence="4" key="2">
    <citation type="submission" date="2022-01" db="EMBL/GenBank/DDBJ databases">
        <authorList>
            <person name="Yamashiro T."/>
            <person name="Shiraishi A."/>
            <person name="Satake H."/>
            <person name="Nakayama K."/>
        </authorList>
    </citation>
    <scope>NUCLEOTIDE SEQUENCE</scope>
</reference>
<dbReference type="EMBL" id="BQNB010017069">
    <property type="protein sequence ID" value="GJT59002.1"/>
    <property type="molecule type" value="Genomic_DNA"/>
</dbReference>
<evidence type="ECO:0000259" key="2">
    <source>
        <dbReference type="Pfam" id="PF00078"/>
    </source>
</evidence>
<dbReference type="SUPFAM" id="SSF56672">
    <property type="entry name" value="DNA/RNA polymerases"/>
    <property type="match status" value="1"/>
</dbReference>
<dbReference type="CDD" id="cd01647">
    <property type="entry name" value="RT_LTR"/>
    <property type="match status" value="1"/>
</dbReference>
<dbReference type="InterPro" id="IPR043128">
    <property type="entry name" value="Rev_trsase/Diguanyl_cyclase"/>
</dbReference>
<dbReference type="InterPro" id="IPR000477">
    <property type="entry name" value="RT_dom"/>
</dbReference>
<dbReference type="InterPro" id="IPR043502">
    <property type="entry name" value="DNA/RNA_pol_sf"/>
</dbReference>
<dbReference type="Pfam" id="PF00078">
    <property type="entry name" value="RVT_1"/>
    <property type="match status" value="1"/>
</dbReference>
<name>A0ABQ5F8U6_9ASTR</name>
<evidence type="ECO:0000313" key="5">
    <source>
        <dbReference type="Proteomes" id="UP001151760"/>
    </source>
</evidence>
<evidence type="ECO:0000259" key="3">
    <source>
        <dbReference type="Pfam" id="PF17919"/>
    </source>
</evidence>
<keyword evidence="4" id="KW-0548">Nucleotidyltransferase</keyword>
<proteinExistence type="predicted"/>
<accession>A0ABQ5F8U6</accession>
<dbReference type="PANTHER" id="PTHR37984:SF5">
    <property type="entry name" value="PROTEIN NYNRIN-LIKE"/>
    <property type="match status" value="1"/>
</dbReference>
<protein>
    <submittedName>
        <fullName evidence="4">Reverse transcriptase domain-containing protein</fullName>
    </submittedName>
</protein>
<feature type="domain" description="Reverse transcriptase/retrotransposon-derived protein RNase H-like" evidence="3">
    <location>
        <begin position="336"/>
        <end position="417"/>
    </location>
</feature>
<dbReference type="Gene3D" id="3.30.70.270">
    <property type="match status" value="3"/>
</dbReference>
<dbReference type="InterPro" id="IPR041577">
    <property type="entry name" value="RT_RNaseH_2"/>
</dbReference>
<keyword evidence="1" id="KW-0511">Multifunctional enzyme</keyword>
<keyword evidence="4" id="KW-0695">RNA-directed DNA polymerase</keyword>
<organism evidence="4 5">
    <name type="scientific">Tanacetum coccineum</name>
    <dbReference type="NCBI Taxonomy" id="301880"/>
    <lineage>
        <taxon>Eukaryota</taxon>
        <taxon>Viridiplantae</taxon>
        <taxon>Streptophyta</taxon>
        <taxon>Embryophyta</taxon>
        <taxon>Tracheophyta</taxon>
        <taxon>Spermatophyta</taxon>
        <taxon>Magnoliopsida</taxon>
        <taxon>eudicotyledons</taxon>
        <taxon>Gunneridae</taxon>
        <taxon>Pentapetalae</taxon>
        <taxon>asterids</taxon>
        <taxon>campanulids</taxon>
        <taxon>Asterales</taxon>
        <taxon>Asteraceae</taxon>
        <taxon>Asteroideae</taxon>
        <taxon>Anthemideae</taxon>
        <taxon>Anthemidinae</taxon>
        <taxon>Tanacetum</taxon>
    </lineage>
</organism>
<dbReference type="InterPro" id="IPR050951">
    <property type="entry name" value="Retrovirus_Pol_polyprotein"/>
</dbReference>
<evidence type="ECO:0000256" key="1">
    <source>
        <dbReference type="ARBA" id="ARBA00023268"/>
    </source>
</evidence>
<keyword evidence="5" id="KW-1185">Reference proteome</keyword>
<feature type="domain" description="Reverse transcriptase" evidence="2">
    <location>
        <begin position="139"/>
        <end position="286"/>
    </location>
</feature>
<evidence type="ECO:0000313" key="4">
    <source>
        <dbReference type="EMBL" id="GJT59002.1"/>
    </source>
</evidence>
<keyword evidence="4" id="KW-0808">Transferase</keyword>